<gene>
    <name evidence="2" type="ORF">SAMN05192540_4002</name>
</gene>
<evidence type="ECO:0008006" key="4">
    <source>
        <dbReference type="Google" id="ProtNLM"/>
    </source>
</evidence>
<keyword evidence="1" id="KW-0175">Coiled coil</keyword>
<evidence type="ECO:0000313" key="2">
    <source>
        <dbReference type="EMBL" id="SEC96358.1"/>
    </source>
</evidence>
<dbReference type="Proteomes" id="UP000183038">
    <property type="component" value="Unassembled WGS sequence"/>
</dbReference>
<reference evidence="2 3" key="1">
    <citation type="submission" date="2016-10" db="EMBL/GenBank/DDBJ databases">
        <authorList>
            <person name="de Groot N.N."/>
        </authorList>
    </citation>
    <scope>NUCLEOTIDE SEQUENCE [LARGE SCALE GENOMIC DNA]</scope>
    <source>
        <strain evidence="2 3">MAR_2009_71</strain>
    </source>
</reference>
<dbReference type="EMBL" id="FNTB01000002">
    <property type="protein sequence ID" value="SEC96358.1"/>
    <property type="molecule type" value="Genomic_DNA"/>
</dbReference>
<dbReference type="AlphaFoldDB" id="A0A1H4WUF9"/>
<accession>A0A1H4WUF9</accession>
<organism evidence="2 3">
    <name type="scientific">Maribacter dokdonensis</name>
    <dbReference type="NCBI Taxonomy" id="320912"/>
    <lineage>
        <taxon>Bacteria</taxon>
        <taxon>Pseudomonadati</taxon>
        <taxon>Bacteroidota</taxon>
        <taxon>Flavobacteriia</taxon>
        <taxon>Flavobacteriales</taxon>
        <taxon>Flavobacteriaceae</taxon>
        <taxon>Maribacter</taxon>
    </lineage>
</organism>
<dbReference type="RefSeq" id="WP_074674857.1">
    <property type="nucleotide sequence ID" value="NZ_FNTB01000002.1"/>
</dbReference>
<protein>
    <recommendedName>
        <fullName evidence="4">Outer membrane efflux protein</fullName>
    </recommendedName>
</protein>
<evidence type="ECO:0000256" key="1">
    <source>
        <dbReference type="SAM" id="Coils"/>
    </source>
</evidence>
<evidence type="ECO:0000313" key="3">
    <source>
        <dbReference type="Proteomes" id="UP000183038"/>
    </source>
</evidence>
<name>A0A1H4WUF9_9FLAO</name>
<sequence>MAKRLCLLGFLITLYIPTYSQSLEEYSIKESNKIDSTLLSLKTSKNLQYLSLAPSISYSKVTGVNVGVNLGSFVSFAQTKKRNKIEASKLENQLKERLESRINIAEEKEIAILDEYEILVLELDILDSKKELFLLDSLKYDNQEITFSEFTESKIAYKIDWKTAYTKIKKLSLQLERFENKFGYRPEEVKNLFETIENLSF</sequence>
<feature type="coiled-coil region" evidence="1">
    <location>
        <begin position="88"/>
        <end position="115"/>
    </location>
</feature>
<proteinExistence type="predicted"/>